<dbReference type="SUPFAM" id="SSF103190">
    <property type="entry name" value="Sensory domain-like"/>
    <property type="match status" value="1"/>
</dbReference>
<keyword evidence="12" id="KW-0902">Two-component regulatory system</keyword>
<evidence type="ECO:0000313" key="18">
    <source>
        <dbReference type="Proteomes" id="UP000632828"/>
    </source>
</evidence>
<dbReference type="RefSeq" id="WP_191154401.1">
    <property type="nucleotide sequence ID" value="NZ_JACWUN010000005.1"/>
</dbReference>
<dbReference type="PROSITE" id="PS50885">
    <property type="entry name" value="HAMP"/>
    <property type="match status" value="1"/>
</dbReference>
<dbReference type="EMBL" id="JACWUN010000005">
    <property type="protein sequence ID" value="MBD1400121.1"/>
    <property type="molecule type" value="Genomic_DNA"/>
</dbReference>
<feature type="domain" description="Histidine kinase" evidence="15">
    <location>
        <begin position="277"/>
        <end position="488"/>
    </location>
</feature>
<reference evidence="17" key="1">
    <citation type="submission" date="2020-09" db="EMBL/GenBank/DDBJ databases">
        <title>Pelobacter alkaliphilus sp. nov., a novel anaerobic arsenate-reducing bacterium from terrestrial mud volcano.</title>
        <authorList>
            <person name="Khomyakova M.A."/>
            <person name="Merkel A.Y."/>
            <person name="Slobodkin A.I."/>
        </authorList>
    </citation>
    <scope>NUCLEOTIDE SEQUENCE</scope>
    <source>
        <strain evidence="17">M08fum</strain>
    </source>
</reference>
<dbReference type="InterPro" id="IPR036890">
    <property type="entry name" value="HATPase_C_sf"/>
</dbReference>
<dbReference type="CDD" id="cd00082">
    <property type="entry name" value="HisKA"/>
    <property type="match status" value="1"/>
</dbReference>
<dbReference type="PANTHER" id="PTHR43065:SF10">
    <property type="entry name" value="PEROXIDE STRESS-ACTIVATED HISTIDINE KINASE MAK3"/>
    <property type="match status" value="1"/>
</dbReference>
<dbReference type="Gene3D" id="6.10.340.10">
    <property type="match status" value="1"/>
</dbReference>
<evidence type="ECO:0000256" key="9">
    <source>
        <dbReference type="ARBA" id="ARBA00022777"/>
    </source>
</evidence>
<dbReference type="Gene3D" id="3.30.565.10">
    <property type="entry name" value="Histidine kinase-like ATPase, C-terminal domain"/>
    <property type="match status" value="1"/>
</dbReference>
<feature type="domain" description="HAMP" evidence="16">
    <location>
        <begin position="201"/>
        <end position="253"/>
    </location>
</feature>
<evidence type="ECO:0000256" key="13">
    <source>
        <dbReference type="ARBA" id="ARBA00023136"/>
    </source>
</evidence>
<dbReference type="InterPro" id="IPR005467">
    <property type="entry name" value="His_kinase_dom"/>
</dbReference>
<evidence type="ECO:0000256" key="6">
    <source>
        <dbReference type="ARBA" id="ARBA00022679"/>
    </source>
</evidence>
<dbReference type="GO" id="GO:0005524">
    <property type="term" value="F:ATP binding"/>
    <property type="evidence" value="ECO:0007669"/>
    <property type="project" value="UniProtKB-KW"/>
</dbReference>
<evidence type="ECO:0000256" key="7">
    <source>
        <dbReference type="ARBA" id="ARBA00022692"/>
    </source>
</evidence>
<dbReference type="SUPFAM" id="SSF55874">
    <property type="entry name" value="ATPase domain of HSP90 chaperone/DNA topoisomerase II/histidine kinase"/>
    <property type="match status" value="1"/>
</dbReference>
<dbReference type="Pfam" id="PF02518">
    <property type="entry name" value="HATPase_c"/>
    <property type="match status" value="1"/>
</dbReference>
<dbReference type="AlphaFoldDB" id="A0A8J6QP52"/>
<dbReference type="InterPro" id="IPR004358">
    <property type="entry name" value="Sig_transdc_His_kin-like_C"/>
</dbReference>
<keyword evidence="10" id="KW-0067">ATP-binding</keyword>
<sequence>MPRQLPFFSLRVRFMVVAVILTLGSSAIWGGWTWQRERISLLETLTREGEILVTTMAIPVINALLYEELGIISEGGLLDNFVSEIMATPRLQIRYAFVLDEHGRVLAHNRLAEFGTIYDSPLSRTALAADTFRQTDILLEGERVADLAMPLAIAGKRWGSLRVGISMEPAYAAIGRLEQQIFLFSGFFSIGALLIYWIIGTWLARPIMALTDRMEHVGKDSSNLTINAYRNDEIGQLQKSFSAMLERLNRSEAERITSMNRMLENERIAAIGRIVSGVAHEVNNPLAGIEGALYQIEQKGGPATERYVGRVRQSIERIGRIVGQLSDLSRAGTINPKPVNSDSFFEDLATVSRMAAQGINCHFITENRCPPATLTLDRDKIHQVVLNLVLNAIDATCTNAICANGEVRLIAEWQDSCYLLRVKNTGPAIPEKIIDEIFTPFFTTKQAGKGSGMGLAISRGIAENHGGTLDYQRIGERTVFTLIIPCSKHADTTDE</sequence>
<dbReference type="Pfam" id="PF17203">
    <property type="entry name" value="sCache_3_2"/>
    <property type="match status" value="1"/>
</dbReference>
<evidence type="ECO:0000256" key="11">
    <source>
        <dbReference type="ARBA" id="ARBA00022989"/>
    </source>
</evidence>
<comment type="subcellular location">
    <subcellularLocation>
        <location evidence="2">Cell membrane</location>
        <topology evidence="2">Multi-pass membrane protein</topology>
    </subcellularLocation>
</comment>
<dbReference type="Gene3D" id="1.10.287.130">
    <property type="match status" value="1"/>
</dbReference>
<evidence type="ECO:0000256" key="10">
    <source>
        <dbReference type="ARBA" id="ARBA00022840"/>
    </source>
</evidence>
<comment type="caution">
    <text evidence="17">The sequence shown here is derived from an EMBL/GenBank/DDBJ whole genome shotgun (WGS) entry which is preliminary data.</text>
</comment>
<dbReference type="GO" id="GO:0005886">
    <property type="term" value="C:plasma membrane"/>
    <property type="evidence" value="ECO:0007669"/>
    <property type="project" value="UniProtKB-SubCell"/>
</dbReference>
<protein>
    <recommendedName>
        <fullName evidence="3">histidine kinase</fullName>
        <ecNumber evidence="3">2.7.13.3</ecNumber>
    </recommendedName>
</protein>
<evidence type="ECO:0000313" key="17">
    <source>
        <dbReference type="EMBL" id="MBD1400121.1"/>
    </source>
</evidence>
<evidence type="ECO:0000256" key="12">
    <source>
        <dbReference type="ARBA" id="ARBA00023012"/>
    </source>
</evidence>
<keyword evidence="18" id="KW-1185">Reference proteome</keyword>
<keyword evidence="11 14" id="KW-1133">Transmembrane helix</keyword>
<dbReference type="InterPro" id="IPR036097">
    <property type="entry name" value="HisK_dim/P_sf"/>
</dbReference>
<evidence type="ECO:0000256" key="14">
    <source>
        <dbReference type="SAM" id="Phobius"/>
    </source>
</evidence>
<name>A0A8J6QP52_9BACT</name>
<proteinExistence type="predicted"/>
<evidence type="ECO:0000256" key="8">
    <source>
        <dbReference type="ARBA" id="ARBA00022741"/>
    </source>
</evidence>
<dbReference type="SUPFAM" id="SSF158472">
    <property type="entry name" value="HAMP domain-like"/>
    <property type="match status" value="1"/>
</dbReference>
<gene>
    <name evidence="17" type="ORF">ICT70_05500</name>
</gene>
<dbReference type="CDD" id="cd06225">
    <property type="entry name" value="HAMP"/>
    <property type="match status" value="1"/>
</dbReference>
<evidence type="ECO:0000259" key="15">
    <source>
        <dbReference type="PROSITE" id="PS50109"/>
    </source>
</evidence>
<evidence type="ECO:0000256" key="5">
    <source>
        <dbReference type="ARBA" id="ARBA00022553"/>
    </source>
</evidence>
<dbReference type="SMART" id="SM00387">
    <property type="entry name" value="HATPase_c"/>
    <property type="match status" value="1"/>
</dbReference>
<dbReference type="InterPro" id="IPR003661">
    <property type="entry name" value="HisK_dim/P_dom"/>
</dbReference>
<dbReference type="InterPro" id="IPR029151">
    <property type="entry name" value="Sensor-like_sf"/>
</dbReference>
<dbReference type="GO" id="GO:0000155">
    <property type="term" value="F:phosphorelay sensor kinase activity"/>
    <property type="evidence" value="ECO:0007669"/>
    <property type="project" value="InterPro"/>
</dbReference>
<dbReference type="SUPFAM" id="SSF47384">
    <property type="entry name" value="Homodimeric domain of signal transducing histidine kinase"/>
    <property type="match status" value="1"/>
</dbReference>
<dbReference type="InterPro" id="IPR003594">
    <property type="entry name" value="HATPase_dom"/>
</dbReference>
<keyword evidence="7 14" id="KW-0812">Transmembrane</keyword>
<dbReference type="PRINTS" id="PR00344">
    <property type="entry name" value="BCTRLSENSOR"/>
</dbReference>
<evidence type="ECO:0000256" key="1">
    <source>
        <dbReference type="ARBA" id="ARBA00000085"/>
    </source>
</evidence>
<keyword evidence="5" id="KW-0597">Phosphoprotein</keyword>
<dbReference type="Pfam" id="PF00512">
    <property type="entry name" value="HisKA"/>
    <property type="match status" value="1"/>
</dbReference>
<dbReference type="PANTHER" id="PTHR43065">
    <property type="entry name" value="SENSOR HISTIDINE KINASE"/>
    <property type="match status" value="1"/>
</dbReference>
<feature type="transmembrane region" description="Helical" evidence="14">
    <location>
        <begin position="12"/>
        <end position="32"/>
    </location>
</feature>
<evidence type="ECO:0000256" key="4">
    <source>
        <dbReference type="ARBA" id="ARBA00022475"/>
    </source>
</evidence>
<keyword evidence="9" id="KW-0418">Kinase</keyword>
<dbReference type="SMART" id="SM00304">
    <property type="entry name" value="HAMP"/>
    <property type="match status" value="1"/>
</dbReference>
<dbReference type="PROSITE" id="PS50109">
    <property type="entry name" value="HIS_KIN"/>
    <property type="match status" value="1"/>
</dbReference>
<keyword evidence="13 14" id="KW-0472">Membrane</keyword>
<keyword evidence="8" id="KW-0547">Nucleotide-binding</keyword>
<evidence type="ECO:0000259" key="16">
    <source>
        <dbReference type="PROSITE" id="PS50885"/>
    </source>
</evidence>
<feature type="transmembrane region" description="Helical" evidence="14">
    <location>
        <begin position="181"/>
        <end position="204"/>
    </location>
</feature>
<keyword evidence="6" id="KW-0808">Transferase</keyword>
<accession>A0A8J6QP52</accession>
<evidence type="ECO:0000256" key="3">
    <source>
        <dbReference type="ARBA" id="ARBA00012438"/>
    </source>
</evidence>
<dbReference type="InterPro" id="IPR033463">
    <property type="entry name" value="sCache_3"/>
</dbReference>
<evidence type="ECO:0000256" key="2">
    <source>
        <dbReference type="ARBA" id="ARBA00004651"/>
    </source>
</evidence>
<comment type="catalytic activity">
    <reaction evidence="1">
        <text>ATP + protein L-histidine = ADP + protein N-phospho-L-histidine.</text>
        <dbReference type="EC" id="2.7.13.3"/>
    </reaction>
</comment>
<keyword evidence="4" id="KW-1003">Cell membrane</keyword>
<dbReference type="SMART" id="SM00388">
    <property type="entry name" value="HisKA"/>
    <property type="match status" value="1"/>
</dbReference>
<dbReference type="Proteomes" id="UP000632828">
    <property type="component" value="Unassembled WGS sequence"/>
</dbReference>
<dbReference type="InterPro" id="IPR003660">
    <property type="entry name" value="HAMP_dom"/>
</dbReference>
<organism evidence="17 18">
    <name type="scientific">Pelovirga terrestris</name>
    <dbReference type="NCBI Taxonomy" id="2771352"/>
    <lineage>
        <taxon>Bacteria</taxon>
        <taxon>Pseudomonadati</taxon>
        <taxon>Thermodesulfobacteriota</taxon>
        <taxon>Desulfuromonadia</taxon>
        <taxon>Geobacterales</taxon>
        <taxon>Geobacteraceae</taxon>
        <taxon>Pelovirga</taxon>
    </lineage>
</organism>
<dbReference type="EC" id="2.7.13.3" evidence="3"/>
<dbReference type="Pfam" id="PF00672">
    <property type="entry name" value="HAMP"/>
    <property type="match status" value="1"/>
</dbReference>